<evidence type="ECO:0000256" key="5">
    <source>
        <dbReference type="PIRSR" id="PIRSR001365-2"/>
    </source>
</evidence>
<feature type="binding site" evidence="5">
    <location>
        <position position="210"/>
    </location>
    <ligand>
        <name>pyruvate</name>
        <dbReference type="ChEBI" id="CHEBI:15361"/>
    </ligand>
</feature>
<accession>A0AAN1M2C8</accession>
<evidence type="ECO:0000256" key="1">
    <source>
        <dbReference type="ARBA" id="ARBA00023239"/>
    </source>
</evidence>
<dbReference type="PIRSF" id="PIRSF001365">
    <property type="entry name" value="DHDPS"/>
    <property type="match status" value="1"/>
</dbReference>
<dbReference type="PANTHER" id="PTHR42849:SF1">
    <property type="entry name" value="N-ACETYLNEURAMINATE LYASE"/>
    <property type="match status" value="1"/>
</dbReference>
<reference evidence="6 7" key="1">
    <citation type="submission" date="2017-05" db="EMBL/GenBank/DDBJ databases">
        <title>Comparative genomics and methylome analysis of the gut commensal Bifidobacterium breve.</title>
        <authorList>
            <person name="Bottacini F."/>
            <person name="Morrissey R."/>
            <person name="Roberts R.J."/>
            <person name="James K."/>
            <person name="van Breen J."/>
            <person name="Egan M."/>
            <person name="Lambert J."/>
            <person name="van Limpt K."/>
            <person name="Stanton C."/>
            <person name="Knol J."/>
            <person name="O' Connell Motherway M."/>
            <person name="van Sinderen D."/>
        </authorList>
    </citation>
    <scope>NUCLEOTIDE SEQUENCE [LARGE SCALE GENOMIC DNA]</scope>
    <source>
        <strain evidence="6 7">NRBB51</strain>
    </source>
</reference>
<keyword evidence="1 3" id="KW-0456">Lyase</keyword>
<dbReference type="InterPro" id="IPR013785">
    <property type="entry name" value="Aldolase_TIM"/>
</dbReference>
<dbReference type="PROSITE" id="PS00666">
    <property type="entry name" value="DHDPS_2"/>
    <property type="match status" value="1"/>
</dbReference>
<feature type="active site" description="Proton donor/acceptor" evidence="4">
    <location>
        <position position="137"/>
    </location>
</feature>
<dbReference type="GO" id="GO:0019262">
    <property type="term" value="P:N-acetylneuraminate catabolic process"/>
    <property type="evidence" value="ECO:0007669"/>
    <property type="project" value="TreeGrafter"/>
</dbReference>
<keyword evidence="2" id="KW-0704">Schiff base</keyword>
<feature type="active site" description="Schiff-base intermediate with substrate" evidence="4">
    <location>
        <position position="165"/>
    </location>
</feature>
<dbReference type="GO" id="GO:0008747">
    <property type="term" value="F:N-acetylneuraminate lyase activity"/>
    <property type="evidence" value="ECO:0007669"/>
    <property type="project" value="TreeGrafter"/>
</dbReference>
<gene>
    <name evidence="6" type="ORF">NRBB51_0149</name>
</gene>
<dbReference type="GO" id="GO:0005829">
    <property type="term" value="C:cytosol"/>
    <property type="evidence" value="ECO:0007669"/>
    <property type="project" value="TreeGrafter"/>
</dbReference>
<organism evidence="6 7">
    <name type="scientific">Bifidobacterium breve</name>
    <dbReference type="NCBI Taxonomy" id="1685"/>
    <lineage>
        <taxon>Bacteria</taxon>
        <taxon>Bacillati</taxon>
        <taxon>Actinomycetota</taxon>
        <taxon>Actinomycetes</taxon>
        <taxon>Bifidobacteriales</taxon>
        <taxon>Bifidobacteriaceae</taxon>
        <taxon>Bifidobacterium</taxon>
    </lineage>
</organism>
<evidence type="ECO:0000313" key="7">
    <source>
        <dbReference type="Proteomes" id="UP000232609"/>
    </source>
</evidence>
<sequence>MATQFRGVIPPVVTPLTADGEVDKVSFARSLNRMIDAGVDGLFTLGSSGEVAFSTDARRREIIQTVMEIVGGRVPVFVGCIDTETNRVIEHAKEAKELGASAIVATCPFYALGGLPEIERHFRLIHEAVPELPLFAYDIPVCVHTKLPGGLLVKLGQEGVLAGVKDSSNDDVAFRFLVDDNAKAGHPLTLLTGQEVVVDGAYMAGADGSVPGLANVEATGYVRMWKATEAGDWATVKKEQDWLAALMRIVTVPQGVAGFGSGVGAFKTAMALLGVFDTNQMPNPVLPLKGENVERVAAVLEECGMTLARTPEEVSASTEAVTSRPDVKV</sequence>
<dbReference type="PANTHER" id="PTHR42849">
    <property type="entry name" value="N-ACETYLNEURAMINATE LYASE"/>
    <property type="match status" value="1"/>
</dbReference>
<dbReference type="SMART" id="SM01130">
    <property type="entry name" value="DHDPS"/>
    <property type="match status" value="1"/>
</dbReference>
<proteinExistence type="inferred from homology"/>
<evidence type="ECO:0000256" key="2">
    <source>
        <dbReference type="ARBA" id="ARBA00023270"/>
    </source>
</evidence>
<dbReference type="RefSeq" id="WP_106629841.1">
    <property type="nucleotide sequence ID" value="NZ_CP021392.1"/>
</dbReference>
<name>A0AAN1M2C8_BIFBR</name>
<dbReference type="Gene3D" id="3.20.20.70">
    <property type="entry name" value="Aldolase class I"/>
    <property type="match status" value="1"/>
</dbReference>
<dbReference type="Proteomes" id="UP000232609">
    <property type="component" value="Chromosome"/>
</dbReference>
<evidence type="ECO:0000313" key="6">
    <source>
        <dbReference type="EMBL" id="AUD80263.1"/>
    </source>
</evidence>
<dbReference type="EMBL" id="CP021392">
    <property type="protein sequence ID" value="AUD80263.1"/>
    <property type="molecule type" value="Genomic_DNA"/>
</dbReference>
<dbReference type="AlphaFoldDB" id="A0AAN1M2C8"/>
<comment type="similarity">
    <text evidence="3">Belongs to the DapA family.</text>
</comment>
<dbReference type="CDD" id="cd00408">
    <property type="entry name" value="DHDPS-like"/>
    <property type="match status" value="1"/>
</dbReference>
<dbReference type="InterPro" id="IPR002220">
    <property type="entry name" value="DapA-like"/>
</dbReference>
<protein>
    <submittedName>
        <fullName evidence="6">N-acetylneuraminate lyase</fullName>
    </submittedName>
</protein>
<evidence type="ECO:0000256" key="3">
    <source>
        <dbReference type="PIRNR" id="PIRNR001365"/>
    </source>
</evidence>
<dbReference type="SUPFAM" id="SSF51569">
    <property type="entry name" value="Aldolase"/>
    <property type="match status" value="1"/>
</dbReference>
<dbReference type="Pfam" id="PF00701">
    <property type="entry name" value="DHDPS"/>
    <property type="match status" value="1"/>
</dbReference>
<dbReference type="InterPro" id="IPR020625">
    <property type="entry name" value="Schiff_base-form_aldolases_AS"/>
</dbReference>
<evidence type="ECO:0000256" key="4">
    <source>
        <dbReference type="PIRSR" id="PIRSR001365-1"/>
    </source>
</evidence>
<dbReference type="PRINTS" id="PR00146">
    <property type="entry name" value="DHPICSNTHASE"/>
</dbReference>